<dbReference type="GO" id="GO:0006412">
    <property type="term" value="P:translation"/>
    <property type="evidence" value="ECO:0007669"/>
    <property type="project" value="UniProtKB-KW"/>
</dbReference>
<organism evidence="9">
    <name type="scientific">Darwinula stevensoni</name>
    <dbReference type="NCBI Taxonomy" id="69355"/>
    <lineage>
        <taxon>Eukaryota</taxon>
        <taxon>Metazoa</taxon>
        <taxon>Ecdysozoa</taxon>
        <taxon>Arthropoda</taxon>
        <taxon>Crustacea</taxon>
        <taxon>Oligostraca</taxon>
        <taxon>Ostracoda</taxon>
        <taxon>Podocopa</taxon>
        <taxon>Podocopida</taxon>
        <taxon>Darwinulocopina</taxon>
        <taxon>Darwinuloidea</taxon>
        <taxon>Darwinulidae</taxon>
        <taxon>Darwinula</taxon>
    </lineage>
</organism>
<keyword evidence="5" id="KW-0539">Nucleus</keyword>
<feature type="domain" description="Glutathione S-transferase C-terminal" evidence="7">
    <location>
        <begin position="267"/>
        <end position="327"/>
    </location>
</feature>
<protein>
    <recommendedName>
        <fullName evidence="11">Aminoacyl tRNA synthase complex-interacting multifunctional protein 2</fullName>
    </recommendedName>
</protein>
<evidence type="ECO:0000256" key="4">
    <source>
        <dbReference type="ARBA" id="ARBA00022917"/>
    </source>
</evidence>
<reference evidence="9" key="1">
    <citation type="submission" date="2020-11" db="EMBL/GenBank/DDBJ databases">
        <authorList>
            <person name="Tran Van P."/>
        </authorList>
    </citation>
    <scope>NUCLEOTIDE SEQUENCE</scope>
</reference>
<feature type="compositionally biased region" description="Basic and acidic residues" evidence="6">
    <location>
        <begin position="66"/>
        <end position="77"/>
    </location>
</feature>
<evidence type="ECO:0000256" key="6">
    <source>
        <dbReference type="SAM" id="MobiDB-lite"/>
    </source>
</evidence>
<dbReference type="InterPro" id="IPR041503">
    <property type="entry name" value="AIMP2_thioredoxin"/>
</dbReference>
<evidence type="ECO:0000259" key="8">
    <source>
        <dbReference type="Pfam" id="PF18569"/>
    </source>
</evidence>
<keyword evidence="4" id="KW-0648">Protein biosynthesis</keyword>
<dbReference type="Gene3D" id="1.20.1050.130">
    <property type="match status" value="1"/>
</dbReference>
<dbReference type="GO" id="GO:0005634">
    <property type="term" value="C:nucleus"/>
    <property type="evidence" value="ECO:0007669"/>
    <property type="project" value="UniProtKB-SubCell"/>
</dbReference>
<evidence type="ECO:0000313" key="10">
    <source>
        <dbReference type="Proteomes" id="UP000677054"/>
    </source>
</evidence>
<dbReference type="GO" id="GO:0005829">
    <property type="term" value="C:cytosol"/>
    <property type="evidence" value="ECO:0007669"/>
    <property type="project" value="UniProtKB-SubCell"/>
</dbReference>
<dbReference type="GO" id="GO:0017101">
    <property type="term" value="C:aminoacyl-tRNA synthetase multienzyme complex"/>
    <property type="evidence" value="ECO:0007669"/>
    <property type="project" value="InterPro"/>
</dbReference>
<keyword evidence="3" id="KW-0963">Cytoplasm</keyword>
<accession>A0A7R8XH20</accession>
<dbReference type="InterPro" id="IPR036282">
    <property type="entry name" value="Glutathione-S-Trfase_C_sf"/>
</dbReference>
<dbReference type="Proteomes" id="UP000677054">
    <property type="component" value="Unassembled WGS sequence"/>
</dbReference>
<gene>
    <name evidence="9" type="ORF">DSTB1V02_LOCUS7034</name>
</gene>
<sequence length="345" mass="38026">MGTHCRQMYSLKPIVNLSPIELPKVMYSLKPIVTHGPVTTVSGEMAIDENPVPTRSTPNKNKGKGQGKDVPAKKDDGEIEALLERQEKILSSIKELQDRVQKVTAKVPVNIKTAGRTGNVIKLELGQAPLVVTVWADPLDPPFSLLSLLPLLEKDFKVHCSVHRHSSVSSLPDSPFVKALNNLLPHPSDHRMGVQLSIMLIWKLGSGTRMLVSPIQQFPVESEPTIVSYLAHIIPNLSPQKESPERATLIDHLMDDAYMGLCWGSAKEKQVYLRSLNGRLGTSSGFLLGDKITLADIYISSLLLKSCAISEIPANVKKWLKSFFSQPQMNLLVSHPDLKALFNAL</sequence>
<dbReference type="SUPFAM" id="SSF47616">
    <property type="entry name" value="GST C-terminal domain-like"/>
    <property type="match status" value="1"/>
</dbReference>
<comment type="subcellular location">
    <subcellularLocation>
        <location evidence="2">Cytoplasm</location>
        <location evidence="2">Cytosol</location>
    </subcellularLocation>
    <subcellularLocation>
        <location evidence="1">Nucleus</location>
    </subcellularLocation>
</comment>
<feature type="region of interest" description="Disordered" evidence="6">
    <location>
        <begin position="43"/>
        <end position="77"/>
    </location>
</feature>
<dbReference type="PANTHER" id="PTHR13438:SF2">
    <property type="entry name" value="AMINOACYL TRNA SYNTHASE COMPLEX-INTERACTING MULTIFUNCTIONAL PROTEIN 2"/>
    <property type="match status" value="1"/>
</dbReference>
<dbReference type="EMBL" id="LR900893">
    <property type="protein sequence ID" value="CAD7247200.1"/>
    <property type="molecule type" value="Genomic_DNA"/>
</dbReference>
<evidence type="ECO:0008006" key="11">
    <source>
        <dbReference type="Google" id="ProtNLM"/>
    </source>
</evidence>
<dbReference type="OrthoDB" id="2309723at2759"/>
<dbReference type="Pfam" id="PF18569">
    <property type="entry name" value="Thioredoxin_16"/>
    <property type="match status" value="1"/>
</dbReference>
<proteinExistence type="predicted"/>
<evidence type="ECO:0000256" key="2">
    <source>
        <dbReference type="ARBA" id="ARBA00004514"/>
    </source>
</evidence>
<evidence type="ECO:0000256" key="3">
    <source>
        <dbReference type="ARBA" id="ARBA00022490"/>
    </source>
</evidence>
<keyword evidence="10" id="KW-1185">Reference proteome</keyword>
<evidence type="ECO:0000259" key="7">
    <source>
        <dbReference type="Pfam" id="PF00043"/>
    </source>
</evidence>
<evidence type="ECO:0000256" key="1">
    <source>
        <dbReference type="ARBA" id="ARBA00004123"/>
    </source>
</evidence>
<evidence type="ECO:0000313" key="9">
    <source>
        <dbReference type="EMBL" id="CAD7247200.1"/>
    </source>
</evidence>
<dbReference type="EMBL" id="CAJPEV010001376">
    <property type="protein sequence ID" value="CAG0892308.1"/>
    <property type="molecule type" value="Genomic_DNA"/>
</dbReference>
<dbReference type="PANTHER" id="PTHR13438">
    <property type="entry name" value="AMINOACYL TRNA SYNTHASE COMPLEX-INTERACTING MULTIFUNCTIONAL PROTEIN"/>
    <property type="match status" value="1"/>
</dbReference>
<dbReference type="InterPro" id="IPR004046">
    <property type="entry name" value="GST_C"/>
</dbReference>
<feature type="domain" description="AIMP2 thioredoxin-like" evidence="8">
    <location>
        <begin position="133"/>
        <end position="221"/>
    </location>
</feature>
<name>A0A7R8XH20_9CRUS</name>
<dbReference type="AlphaFoldDB" id="A0A7R8XH20"/>
<dbReference type="InterPro" id="IPR042360">
    <property type="entry name" value="AIMP2"/>
</dbReference>
<evidence type="ECO:0000256" key="5">
    <source>
        <dbReference type="ARBA" id="ARBA00023242"/>
    </source>
</evidence>
<dbReference type="Pfam" id="PF00043">
    <property type="entry name" value="GST_C"/>
    <property type="match status" value="1"/>
</dbReference>